<feature type="region of interest" description="Disordered" evidence="1">
    <location>
        <begin position="152"/>
        <end position="177"/>
    </location>
</feature>
<evidence type="ECO:0000313" key="2">
    <source>
        <dbReference type="EMBL" id="MYM90122.1"/>
    </source>
</evidence>
<organism evidence="2 3">
    <name type="scientific">Duganella vulcania</name>
    <dbReference type="NCBI Taxonomy" id="2692166"/>
    <lineage>
        <taxon>Bacteria</taxon>
        <taxon>Pseudomonadati</taxon>
        <taxon>Pseudomonadota</taxon>
        <taxon>Betaproteobacteria</taxon>
        <taxon>Burkholderiales</taxon>
        <taxon>Oxalobacteraceae</taxon>
        <taxon>Telluria group</taxon>
        <taxon>Duganella</taxon>
    </lineage>
</organism>
<name>A0A845G9J1_9BURK</name>
<proteinExistence type="predicted"/>
<dbReference type="AlphaFoldDB" id="A0A845G9J1"/>
<sequence>MNSFVETISPAAKNHVEARIDYFSDLTLAALQSVRQLSDVNLQFGRDWLQASTEACRTALLTPAGERTAGDVPGADQLMQKLQGWQQQVNQVATDFQASINQVVQQHAPQAARTASELAVAVTQKAAAQADQQLRTQKAVAKEIHDQSRQFANMAAQSGSMAQPASMQSAEDQGNKN</sequence>
<dbReference type="RefSeq" id="WP_161098941.1">
    <property type="nucleotide sequence ID" value="NZ_WWCW01000104.1"/>
</dbReference>
<reference evidence="2 3" key="1">
    <citation type="submission" date="2020-01" db="EMBL/GenBank/DDBJ databases">
        <title>Novel species isolated from a subtropical stream in China.</title>
        <authorList>
            <person name="Lu H."/>
        </authorList>
    </citation>
    <scope>NUCLEOTIDE SEQUENCE [LARGE SCALE GENOMIC DNA]</scope>
    <source>
        <strain evidence="2 3">FT82W</strain>
    </source>
</reference>
<accession>A0A845G9J1</accession>
<protein>
    <recommendedName>
        <fullName evidence="4">Phasin domain-containing protein</fullName>
    </recommendedName>
</protein>
<evidence type="ECO:0008006" key="4">
    <source>
        <dbReference type="Google" id="ProtNLM"/>
    </source>
</evidence>
<evidence type="ECO:0000313" key="3">
    <source>
        <dbReference type="Proteomes" id="UP000470302"/>
    </source>
</evidence>
<gene>
    <name evidence="2" type="ORF">GTP91_23485</name>
</gene>
<dbReference type="EMBL" id="WWCW01000104">
    <property type="protein sequence ID" value="MYM90122.1"/>
    <property type="molecule type" value="Genomic_DNA"/>
</dbReference>
<evidence type="ECO:0000256" key="1">
    <source>
        <dbReference type="SAM" id="MobiDB-lite"/>
    </source>
</evidence>
<comment type="caution">
    <text evidence="2">The sequence shown here is derived from an EMBL/GenBank/DDBJ whole genome shotgun (WGS) entry which is preliminary data.</text>
</comment>
<dbReference type="Proteomes" id="UP000470302">
    <property type="component" value="Unassembled WGS sequence"/>
</dbReference>